<dbReference type="Proteomes" id="UP000707451">
    <property type="component" value="Unassembled WGS sequence"/>
</dbReference>
<comment type="caution">
    <text evidence="3">The sequence shown here is derived from an EMBL/GenBank/DDBJ whole genome shotgun (WGS) entry which is preliminary data.</text>
</comment>
<feature type="compositionally biased region" description="Low complexity" evidence="1">
    <location>
        <begin position="149"/>
        <end position="160"/>
    </location>
</feature>
<organism evidence="3 4">
    <name type="scientific">Linnemannia hyalina</name>
    <dbReference type="NCBI Taxonomy" id="64524"/>
    <lineage>
        <taxon>Eukaryota</taxon>
        <taxon>Fungi</taxon>
        <taxon>Fungi incertae sedis</taxon>
        <taxon>Mucoromycota</taxon>
        <taxon>Mortierellomycotina</taxon>
        <taxon>Mortierellomycetes</taxon>
        <taxon>Mortierellales</taxon>
        <taxon>Mortierellaceae</taxon>
        <taxon>Linnemannia</taxon>
    </lineage>
</organism>
<reference evidence="3" key="1">
    <citation type="submission" date="2021-06" db="EMBL/GenBank/DDBJ databases">
        <title>Genome Sequence of Mortierella hyaline Strain SCG-10, a Cold-Adapted, Nitrate-Reducing Fungus Isolated from Soil in Minnesota, USA.</title>
        <authorList>
            <person name="Aldossari N."/>
        </authorList>
    </citation>
    <scope>NUCLEOTIDE SEQUENCE</scope>
    <source>
        <strain evidence="3">SCG-10</strain>
    </source>
</reference>
<proteinExistence type="predicted"/>
<evidence type="ECO:0000313" key="4">
    <source>
        <dbReference type="Proteomes" id="UP000707451"/>
    </source>
</evidence>
<feature type="domain" description="PH" evidence="2">
    <location>
        <begin position="450"/>
        <end position="570"/>
    </location>
</feature>
<dbReference type="InterPro" id="IPR011993">
    <property type="entry name" value="PH-like_dom_sf"/>
</dbReference>
<accession>A0A9P8BRK2</accession>
<feature type="compositionally biased region" description="Polar residues" evidence="1">
    <location>
        <begin position="87"/>
        <end position="98"/>
    </location>
</feature>
<feature type="region of interest" description="Disordered" evidence="1">
    <location>
        <begin position="137"/>
        <end position="175"/>
    </location>
</feature>
<dbReference type="Gene3D" id="2.30.29.30">
    <property type="entry name" value="Pleckstrin-homology domain (PH domain)/Phosphotyrosine-binding domain (PTB)"/>
    <property type="match status" value="1"/>
</dbReference>
<dbReference type="SMART" id="SM00233">
    <property type="entry name" value="PH"/>
    <property type="match status" value="1"/>
</dbReference>
<sequence length="625" mass="68599">MQNDAFKRFSKDLQEVLVIPVNYINKKTKKSSMAGGNGDLFTLSNNNFSSHPQQPHHHHPPHHHSSKKPIGLSGLTTSDLRKDLSGGQVSPYSSLTSDSVSLHNFSLSTLSKGSLDENPSFTSSNGSAAGYFGLSQQQQLQQQGGGGNPQFFHQQQQQQQHKLTKASSFLRSPLSPGGFNGSMRIYPKLEEPALVHCPPSVATLDQFSPERQNWVRECPNQPLLTGAGIGLGQLGGDVLKSERAWDVVATSPGDGRPCDLQSSAGLVASGRDFLKTGYYNPNEATGLALVKLMQVSNRATSKLFDIECNLRVGNVERTSHPARSFKDNPGNTATMNEVFLFDVEEAFQLEIEVTGTPIATKFGTMAGFSNTQSVNLGYLHLPIALESLEKSVRTYKLRRTIHMMDGSQQPLASAAAIKAQSKEKVDCEIVVMIGLHVLEEPVDDRSWENEVLFEGHLTVMTRGLRMAAWKRYWAVLQGNAVKLYDVEYQTKRDPITTISLAHILSVQPPDYDKVDVGSNGFVLVISPTGIDMSSATEEDLTSNMDNNIYAFTDSAHLHESWNLQLERAMVGYREGIARRDEILEAKRNRRQRRSGAGGGGGSGGVEAVEEEEVARVDLIDLRFVS</sequence>
<dbReference type="InterPro" id="IPR001849">
    <property type="entry name" value="PH_domain"/>
</dbReference>
<evidence type="ECO:0000259" key="2">
    <source>
        <dbReference type="PROSITE" id="PS50003"/>
    </source>
</evidence>
<protein>
    <recommendedName>
        <fullName evidence="2">PH domain-containing protein</fullName>
    </recommendedName>
</protein>
<evidence type="ECO:0000313" key="3">
    <source>
        <dbReference type="EMBL" id="KAG9066114.1"/>
    </source>
</evidence>
<dbReference type="AlphaFoldDB" id="A0A9P8BRK2"/>
<feature type="region of interest" description="Disordered" evidence="1">
    <location>
        <begin position="43"/>
        <end position="98"/>
    </location>
</feature>
<gene>
    <name evidence="3" type="ORF">KI688_001333</name>
</gene>
<dbReference type="PROSITE" id="PS50003">
    <property type="entry name" value="PH_DOMAIN"/>
    <property type="match status" value="1"/>
</dbReference>
<dbReference type="OrthoDB" id="2119658at2759"/>
<keyword evidence="4" id="KW-1185">Reference proteome</keyword>
<evidence type="ECO:0000256" key="1">
    <source>
        <dbReference type="SAM" id="MobiDB-lite"/>
    </source>
</evidence>
<dbReference type="SUPFAM" id="SSF50729">
    <property type="entry name" value="PH domain-like"/>
    <property type="match status" value="1"/>
</dbReference>
<dbReference type="EMBL" id="JAHRHY010000010">
    <property type="protein sequence ID" value="KAG9066114.1"/>
    <property type="molecule type" value="Genomic_DNA"/>
</dbReference>
<feature type="compositionally biased region" description="Basic residues" evidence="1">
    <location>
        <begin position="54"/>
        <end position="67"/>
    </location>
</feature>
<name>A0A9P8BRK2_9FUNG</name>